<dbReference type="EMBL" id="JAINUG010000300">
    <property type="protein sequence ID" value="KAJ8379131.1"/>
    <property type="molecule type" value="Genomic_DNA"/>
</dbReference>
<sequence length="124" mass="12572">MAAGVGSGETRQGSRSDSVELLGAKMRSSITGSPLSRLTVCAGCQSDSSPVPYAPGIQGGAGWGGLGSVWGIKSGRHQGRGPLADIRNRFGSVVVCVPVCGRARSRSVVSNGCVGRTQAVESRV</sequence>
<gene>
    <name evidence="2" type="ORF">AAFF_G00230430</name>
</gene>
<reference evidence="2" key="1">
    <citation type="journal article" date="2023" name="Science">
        <title>Genome structures resolve the early diversification of teleost fishes.</title>
        <authorList>
            <person name="Parey E."/>
            <person name="Louis A."/>
            <person name="Montfort J."/>
            <person name="Bouchez O."/>
            <person name="Roques C."/>
            <person name="Iampietro C."/>
            <person name="Lluch J."/>
            <person name="Castinel A."/>
            <person name="Donnadieu C."/>
            <person name="Desvignes T."/>
            <person name="Floi Bucao C."/>
            <person name="Jouanno E."/>
            <person name="Wen M."/>
            <person name="Mejri S."/>
            <person name="Dirks R."/>
            <person name="Jansen H."/>
            <person name="Henkel C."/>
            <person name="Chen W.J."/>
            <person name="Zahm M."/>
            <person name="Cabau C."/>
            <person name="Klopp C."/>
            <person name="Thompson A.W."/>
            <person name="Robinson-Rechavi M."/>
            <person name="Braasch I."/>
            <person name="Lecointre G."/>
            <person name="Bobe J."/>
            <person name="Postlethwait J.H."/>
            <person name="Berthelot C."/>
            <person name="Roest Crollius H."/>
            <person name="Guiguen Y."/>
        </authorList>
    </citation>
    <scope>NUCLEOTIDE SEQUENCE</scope>
    <source>
        <strain evidence="2">NC1722</strain>
    </source>
</reference>
<proteinExistence type="predicted"/>
<keyword evidence="3" id="KW-1185">Reference proteome</keyword>
<evidence type="ECO:0000313" key="3">
    <source>
        <dbReference type="Proteomes" id="UP001221898"/>
    </source>
</evidence>
<comment type="caution">
    <text evidence="2">The sequence shown here is derived from an EMBL/GenBank/DDBJ whole genome shotgun (WGS) entry which is preliminary data.</text>
</comment>
<protein>
    <submittedName>
        <fullName evidence="2">Uncharacterized protein</fullName>
    </submittedName>
</protein>
<name>A0AAD7W4G6_9TELE</name>
<organism evidence="2 3">
    <name type="scientific">Aldrovandia affinis</name>
    <dbReference type="NCBI Taxonomy" id="143900"/>
    <lineage>
        <taxon>Eukaryota</taxon>
        <taxon>Metazoa</taxon>
        <taxon>Chordata</taxon>
        <taxon>Craniata</taxon>
        <taxon>Vertebrata</taxon>
        <taxon>Euteleostomi</taxon>
        <taxon>Actinopterygii</taxon>
        <taxon>Neopterygii</taxon>
        <taxon>Teleostei</taxon>
        <taxon>Notacanthiformes</taxon>
        <taxon>Halosauridae</taxon>
        <taxon>Aldrovandia</taxon>
    </lineage>
</organism>
<accession>A0AAD7W4G6</accession>
<dbReference type="AlphaFoldDB" id="A0AAD7W4G6"/>
<evidence type="ECO:0000256" key="1">
    <source>
        <dbReference type="SAM" id="MobiDB-lite"/>
    </source>
</evidence>
<evidence type="ECO:0000313" key="2">
    <source>
        <dbReference type="EMBL" id="KAJ8379131.1"/>
    </source>
</evidence>
<feature type="region of interest" description="Disordered" evidence="1">
    <location>
        <begin position="1"/>
        <end position="22"/>
    </location>
</feature>
<dbReference type="Proteomes" id="UP001221898">
    <property type="component" value="Unassembled WGS sequence"/>
</dbReference>